<dbReference type="RefSeq" id="WP_420903715.1">
    <property type="nucleotide sequence ID" value="NZ_BAAFGK010000001.1"/>
</dbReference>
<evidence type="ECO:0000256" key="4">
    <source>
        <dbReference type="ARBA" id="ARBA00022980"/>
    </source>
</evidence>
<keyword evidence="2 7" id="KW-0699">rRNA-binding</keyword>
<dbReference type="SUPFAM" id="SSF55653">
    <property type="entry name" value="Ribosomal protein L9 C-domain"/>
    <property type="match status" value="1"/>
</dbReference>
<dbReference type="Proteomes" id="UP001628193">
    <property type="component" value="Unassembled WGS sequence"/>
</dbReference>
<dbReference type="PANTHER" id="PTHR21368">
    <property type="entry name" value="50S RIBOSOMAL PROTEIN L9"/>
    <property type="match status" value="1"/>
</dbReference>
<dbReference type="EMBL" id="BAAFGK010000001">
    <property type="protein sequence ID" value="GAB0056003.1"/>
    <property type="molecule type" value="Genomic_DNA"/>
</dbReference>
<dbReference type="InterPro" id="IPR020594">
    <property type="entry name" value="Ribosomal_bL9_bac/chp"/>
</dbReference>
<evidence type="ECO:0000313" key="10">
    <source>
        <dbReference type="Proteomes" id="UP001628193"/>
    </source>
</evidence>
<evidence type="ECO:0000256" key="7">
    <source>
        <dbReference type="HAMAP-Rule" id="MF_00503"/>
    </source>
</evidence>
<reference evidence="9 10" key="1">
    <citation type="submission" date="2024-09" db="EMBL/GenBank/DDBJ databases">
        <title>Draft genome sequence of Candidatus Magnetaquicoccaceae bacterium FCR-1.</title>
        <authorList>
            <person name="Shimoshige H."/>
            <person name="Shimamura S."/>
            <person name="Taoka A."/>
            <person name="Kobayashi H."/>
            <person name="Maekawa T."/>
        </authorList>
    </citation>
    <scope>NUCLEOTIDE SEQUENCE [LARGE SCALE GENOMIC DNA]</scope>
    <source>
        <strain evidence="9 10">FCR-1</strain>
    </source>
</reference>
<keyword evidence="10" id="KW-1185">Reference proteome</keyword>
<comment type="function">
    <text evidence="7">Binds to the 23S rRNA.</text>
</comment>
<evidence type="ECO:0000256" key="1">
    <source>
        <dbReference type="ARBA" id="ARBA00010605"/>
    </source>
</evidence>
<dbReference type="InterPro" id="IPR000244">
    <property type="entry name" value="Ribosomal_bL9"/>
</dbReference>
<gene>
    <name evidence="7 9" type="primary">rplI</name>
    <name evidence="9" type="ORF">SIID45300_00302</name>
</gene>
<organism evidence="9 10">
    <name type="scientific">Candidatus Magnetaquiglobus chichijimensis</name>
    <dbReference type="NCBI Taxonomy" id="3141448"/>
    <lineage>
        <taxon>Bacteria</taxon>
        <taxon>Pseudomonadati</taxon>
        <taxon>Pseudomonadota</taxon>
        <taxon>Magnetococcia</taxon>
        <taxon>Magnetococcales</taxon>
        <taxon>Candidatus Magnetaquicoccaceae</taxon>
        <taxon>Candidatus Magnetaquiglobus</taxon>
    </lineage>
</organism>
<evidence type="ECO:0000256" key="5">
    <source>
        <dbReference type="ARBA" id="ARBA00023274"/>
    </source>
</evidence>
<evidence type="ECO:0000256" key="3">
    <source>
        <dbReference type="ARBA" id="ARBA00022884"/>
    </source>
</evidence>
<dbReference type="InterPro" id="IPR020070">
    <property type="entry name" value="Ribosomal_bL9_N"/>
</dbReference>
<dbReference type="PROSITE" id="PS00651">
    <property type="entry name" value="RIBOSOMAL_L9"/>
    <property type="match status" value="1"/>
</dbReference>
<comment type="similarity">
    <text evidence="1 7">Belongs to the bacterial ribosomal protein bL9 family.</text>
</comment>
<dbReference type="HAMAP" id="MF_00503">
    <property type="entry name" value="Ribosomal_bL9"/>
    <property type="match status" value="1"/>
</dbReference>
<dbReference type="NCBIfam" id="TIGR00158">
    <property type="entry name" value="L9"/>
    <property type="match status" value="1"/>
</dbReference>
<keyword evidence="3 7" id="KW-0694">RNA-binding</keyword>
<dbReference type="SUPFAM" id="SSF55658">
    <property type="entry name" value="L9 N-domain-like"/>
    <property type="match status" value="1"/>
</dbReference>
<evidence type="ECO:0000256" key="2">
    <source>
        <dbReference type="ARBA" id="ARBA00022730"/>
    </source>
</evidence>
<dbReference type="GO" id="GO:0005840">
    <property type="term" value="C:ribosome"/>
    <property type="evidence" value="ECO:0007669"/>
    <property type="project" value="UniProtKB-KW"/>
</dbReference>
<evidence type="ECO:0000259" key="8">
    <source>
        <dbReference type="PROSITE" id="PS00651"/>
    </source>
</evidence>
<dbReference type="Gene3D" id="3.10.430.100">
    <property type="entry name" value="Ribosomal protein L9, C-terminal domain"/>
    <property type="match status" value="1"/>
</dbReference>
<dbReference type="InterPro" id="IPR036935">
    <property type="entry name" value="Ribosomal_bL9_N_sf"/>
</dbReference>
<keyword evidence="4 7" id="KW-0689">Ribosomal protein</keyword>
<sequence length="150" mass="16643">MEVILLEKIGKLGDLGSVVAVRPGYGRNFLIPEGKALPATKRNLERFESERVAFEARQQEILERAQALAARIAGVEVVLDRPAGSGDKLFGSVTNSDIAGFFTERGIETPRGSIDVPRPIRTLGEHVVRIRLHPDIIPEVKVRVERRVNR</sequence>
<proteinExistence type="inferred from homology"/>
<accession>A0ABQ0C555</accession>
<evidence type="ECO:0000313" key="9">
    <source>
        <dbReference type="EMBL" id="GAB0056003.1"/>
    </source>
</evidence>
<dbReference type="Pfam" id="PF01281">
    <property type="entry name" value="Ribosomal_L9_N"/>
    <property type="match status" value="1"/>
</dbReference>
<dbReference type="InterPro" id="IPR009027">
    <property type="entry name" value="Ribosomal_bL9/RNase_H1_N"/>
</dbReference>
<dbReference type="InterPro" id="IPR020069">
    <property type="entry name" value="Ribosomal_bL9_C"/>
</dbReference>
<keyword evidence="5 7" id="KW-0687">Ribonucleoprotein</keyword>
<dbReference type="InterPro" id="IPR036791">
    <property type="entry name" value="Ribosomal_bL9_C_sf"/>
</dbReference>
<name>A0ABQ0C555_9PROT</name>
<protein>
    <recommendedName>
        <fullName evidence="6 7">Large ribosomal subunit protein bL9</fullName>
    </recommendedName>
</protein>
<dbReference type="Pfam" id="PF03948">
    <property type="entry name" value="Ribosomal_L9_C"/>
    <property type="match status" value="1"/>
</dbReference>
<feature type="domain" description="Ribosomal protein L9" evidence="8">
    <location>
        <begin position="13"/>
        <end position="40"/>
    </location>
</feature>
<evidence type="ECO:0000256" key="6">
    <source>
        <dbReference type="ARBA" id="ARBA00035292"/>
    </source>
</evidence>
<comment type="caution">
    <text evidence="9">The sequence shown here is derived from an EMBL/GenBank/DDBJ whole genome shotgun (WGS) entry which is preliminary data.</text>
</comment>
<dbReference type="Gene3D" id="3.40.5.10">
    <property type="entry name" value="Ribosomal protein L9, N-terminal domain"/>
    <property type="match status" value="1"/>
</dbReference>